<accession>A0A4Y2HJZ9</accession>
<organism evidence="2 3">
    <name type="scientific">Araneus ventricosus</name>
    <name type="common">Orbweaver spider</name>
    <name type="synonym">Epeira ventricosa</name>
    <dbReference type="NCBI Taxonomy" id="182803"/>
    <lineage>
        <taxon>Eukaryota</taxon>
        <taxon>Metazoa</taxon>
        <taxon>Ecdysozoa</taxon>
        <taxon>Arthropoda</taxon>
        <taxon>Chelicerata</taxon>
        <taxon>Arachnida</taxon>
        <taxon>Araneae</taxon>
        <taxon>Araneomorphae</taxon>
        <taxon>Entelegynae</taxon>
        <taxon>Araneoidea</taxon>
        <taxon>Araneidae</taxon>
        <taxon>Araneus</taxon>
    </lineage>
</organism>
<protein>
    <submittedName>
        <fullName evidence="2">Uncharacterized protein</fullName>
    </submittedName>
</protein>
<dbReference type="AlphaFoldDB" id="A0A4Y2HJZ9"/>
<gene>
    <name evidence="2" type="ORF">AVEN_90654_1</name>
</gene>
<reference evidence="2 3" key="1">
    <citation type="journal article" date="2019" name="Sci. Rep.">
        <title>Orb-weaving spider Araneus ventricosus genome elucidates the spidroin gene catalogue.</title>
        <authorList>
            <person name="Kono N."/>
            <person name="Nakamura H."/>
            <person name="Ohtoshi R."/>
            <person name="Moran D.A.P."/>
            <person name="Shinohara A."/>
            <person name="Yoshida Y."/>
            <person name="Fujiwara M."/>
            <person name="Mori M."/>
            <person name="Tomita M."/>
            <person name="Arakawa K."/>
        </authorList>
    </citation>
    <scope>NUCLEOTIDE SEQUENCE [LARGE SCALE GENOMIC DNA]</scope>
</reference>
<evidence type="ECO:0000256" key="1">
    <source>
        <dbReference type="SAM" id="MobiDB-lite"/>
    </source>
</evidence>
<evidence type="ECO:0000313" key="3">
    <source>
        <dbReference type="Proteomes" id="UP000499080"/>
    </source>
</evidence>
<feature type="region of interest" description="Disordered" evidence="1">
    <location>
        <begin position="48"/>
        <end position="150"/>
    </location>
</feature>
<sequence length="150" mass="16342">MTRSKTLYYNAMVKTLSINCDISDLWGRETISWSHVPIKGEGQVLRILRHGSRNPKEIPDVDPAPDGPADHPAARERGRSQLQAEEASEEDPAAEGPLPQEGHRHHPPAHPSRSAGDVAQKRQDGNGNAQDARNASAYAHAHDALPVSIE</sequence>
<name>A0A4Y2HJZ9_ARAVE</name>
<keyword evidence="3" id="KW-1185">Reference proteome</keyword>
<dbReference type="EMBL" id="BGPR01001983">
    <property type="protein sequence ID" value="GBM65560.1"/>
    <property type="molecule type" value="Genomic_DNA"/>
</dbReference>
<evidence type="ECO:0000313" key="2">
    <source>
        <dbReference type="EMBL" id="GBM65560.1"/>
    </source>
</evidence>
<proteinExistence type="predicted"/>
<feature type="compositionally biased region" description="Basic and acidic residues" evidence="1">
    <location>
        <begin position="68"/>
        <end position="79"/>
    </location>
</feature>
<comment type="caution">
    <text evidence="2">The sequence shown here is derived from an EMBL/GenBank/DDBJ whole genome shotgun (WGS) entry which is preliminary data.</text>
</comment>
<dbReference type="Proteomes" id="UP000499080">
    <property type="component" value="Unassembled WGS sequence"/>
</dbReference>